<comment type="caution">
    <text evidence="2">The sequence shown here is derived from an EMBL/GenBank/DDBJ whole genome shotgun (WGS) entry which is preliminary data.</text>
</comment>
<reference evidence="2 3" key="1">
    <citation type="submission" date="2024-03" db="EMBL/GenBank/DDBJ databases">
        <authorList>
            <person name="Jo J.-H."/>
        </authorList>
    </citation>
    <scope>NUCLEOTIDE SEQUENCE [LARGE SCALE GENOMIC DNA]</scope>
    <source>
        <strain evidence="2 3">AS3R-12</strain>
    </source>
</reference>
<gene>
    <name evidence="2" type="ORF">WG900_00825</name>
</gene>
<dbReference type="Proteomes" id="UP001379235">
    <property type="component" value="Unassembled WGS sequence"/>
</dbReference>
<accession>A0ABU8S4G9</accession>
<dbReference type="EMBL" id="JBBHJY010000001">
    <property type="protein sequence ID" value="MEJ6008454.1"/>
    <property type="molecule type" value="Genomic_DNA"/>
</dbReference>
<evidence type="ECO:0000256" key="1">
    <source>
        <dbReference type="SAM" id="SignalP"/>
    </source>
</evidence>
<keyword evidence="3" id="KW-1185">Reference proteome</keyword>
<name>A0ABU8S4G9_9SPHN</name>
<organism evidence="2 3">
    <name type="scientific">Novosphingobium aquae</name>
    <dbReference type="NCBI Taxonomy" id="3133435"/>
    <lineage>
        <taxon>Bacteria</taxon>
        <taxon>Pseudomonadati</taxon>
        <taxon>Pseudomonadota</taxon>
        <taxon>Alphaproteobacteria</taxon>
        <taxon>Sphingomonadales</taxon>
        <taxon>Sphingomonadaceae</taxon>
        <taxon>Novosphingobium</taxon>
    </lineage>
</organism>
<feature type="chain" id="PRO_5046945907" evidence="1">
    <location>
        <begin position="28"/>
        <end position="190"/>
    </location>
</feature>
<dbReference type="RefSeq" id="WP_339964004.1">
    <property type="nucleotide sequence ID" value="NZ_JBBHJY010000001.1"/>
</dbReference>
<evidence type="ECO:0000313" key="3">
    <source>
        <dbReference type="Proteomes" id="UP001379235"/>
    </source>
</evidence>
<keyword evidence="1" id="KW-0732">Signal</keyword>
<sequence length="190" mass="20962">MPFTGLHSVLPISLAALVSAIPTTAFAQELKISPEETRNYIVSTLSSPTLITTSYYNRPGRWVVCQTAQAMSDCVCDLTIEAKPSQFSLGVKAGEKVRPVSPEQMAQFAQVAIAAAEPLPPIAIRWNKVARSRKTAVQNQLESSYQTQTWASLFGEGRTLTFGLQGRRWSLFAMYADLFNAHCSQKDLQF</sequence>
<proteinExistence type="predicted"/>
<feature type="signal peptide" evidence="1">
    <location>
        <begin position="1"/>
        <end position="27"/>
    </location>
</feature>
<protein>
    <submittedName>
        <fullName evidence="2">Uncharacterized protein</fullName>
    </submittedName>
</protein>
<evidence type="ECO:0000313" key="2">
    <source>
        <dbReference type="EMBL" id="MEJ6008454.1"/>
    </source>
</evidence>